<dbReference type="GO" id="GO:0071944">
    <property type="term" value="C:cell periphery"/>
    <property type="evidence" value="ECO:0007669"/>
    <property type="project" value="UniProtKB-ARBA"/>
</dbReference>
<feature type="transmembrane region" description="Helical" evidence="6">
    <location>
        <begin position="206"/>
        <end position="228"/>
    </location>
</feature>
<evidence type="ECO:0000313" key="8">
    <source>
        <dbReference type="Proteomes" id="UP000054988"/>
    </source>
</evidence>
<organism evidence="7 8">
    <name type="scientific">Moniliophthora roreri</name>
    <name type="common">Frosty pod rot fungus</name>
    <name type="synonym">Monilia roreri</name>
    <dbReference type="NCBI Taxonomy" id="221103"/>
    <lineage>
        <taxon>Eukaryota</taxon>
        <taxon>Fungi</taxon>
        <taxon>Dikarya</taxon>
        <taxon>Basidiomycota</taxon>
        <taxon>Agaricomycotina</taxon>
        <taxon>Agaricomycetes</taxon>
        <taxon>Agaricomycetidae</taxon>
        <taxon>Agaricales</taxon>
        <taxon>Marasmiineae</taxon>
        <taxon>Marasmiaceae</taxon>
        <taxon>Moniliophthora</taxon>
    </lineage>
</organism>
<feature type="region of interest" description="Disordered" evidence="5">
    <location>
        <begin position="173"/>
        <end position="197"/>
    </location>
</feature>
<protein>
    <submittedName>
        <fullName evidence="7">Uncharacterized protein</fullName>
    </submittedName>
</protein>
<comment type="caution">
    <text evidence="7">The sequence shown here is derived from an EMBL/GenBank/DDBJ whole genome shotgun (WGS) entry which is preliminary data.</text>
</comment>
<evidence type="ECO:0000256" key="5">
    <source>
        <dbReference type="SAM" id="MobiDB-lite"/>
    </source>
</evidence>
<keyword evidence="2 6" id="KW-0812">Transmembrane</keyword>
<dbReference type="Proteomes" id="UP000054988">
    <property type="component" value="Unassembled WGS sequence"/>
</dbReference>
<dbReference type="GO" id="GO:0016020">
    <property type="term" value="C:membrane"/>
    <property type="evidence" value="ECO:0007669"/>
    <property type="project" value="UniProtKB-SubCell"/>
</dbReference>
<evidence type="ECO:0000256" key="2">
    <source>
        <dbReference type="ARBA" id="ARBA00022692"/>
    </source>
</evidence>
<gene>
    <name evidence="7" type="ORF">WG66_6502</name>
</gene>
<evidence type="ECO:0000313" key="7">
    <source>
        <dbReference type="EMBL" id="KTB40923.1"/>
    </source>
</evidence>
<evidence type="ECO:0000256" key="1">
    <source>
        <dbReference type="ARBA" id="ARBA00004167"/>
    </source>
</evidence>
<evidence type="ECO:0000256" key="3">
    <source>
        <dbReference type="ARBA" id="ARBA00022989"/>
    </source>
</evidence>
<name>A0A0W0FX67_MONRR</name>
<evidence type="ECO:0000256" key="4">
    <source>
        <dbReference type="ARBA" id="ARBA00023136"/>
    </source>
</evidence>
<feature type="compositionally biased region" description="Low complexity" evidence="5">
    <location>
        <begin position="186"/>
        <end position="197"/>
    </location>
</feature>
<proteinExistence type="predicted"/>
<reference evidence="7 8" key="1">
    <citation type="submission" date="2015-12" db="EMBL/GenBank/DDBJ databases">
        <title>Draft genome sequence of Moniliophthora roreri, the causal agent of frosty pod rot of cacao.</title>
        <authorList>
            <person name="Aime M.C."/>
            <person name="Diaz-Valderrama J.R."/>
            <person name="Kijpornyongpan T."/>
            <person name="Phillips-Mora W."/>
        </authorList>
    </citation>
    <scope>NUCLEOTIDE SEQUENCE [LARGE SCALE GENOMIC DNA]</scope>
    <source>
        <strain evidence="7 8">MCA 2952</strain>
    </source>
</reference>
<keyword evidence="3 6" id="KW-1133">Transmembrane helix</keyword>
<comment type="subcellular location">
    <subcellularLocation>
        <location evidence="1">Membrane</location>
        <topology evidence="1">Single-pass membrane protein</topology>
    </subcellularLocation>
</comment>
<accession>A0A0W0FX67</accession>
<keyword evidence="4 6" id="KW-0472">Membrane</keyword>
<feature type="region of interest" description="Disordered" evidence="5">
    <location>
        <begin position="243"/>
        <end position="296"/>
    </location>
</feature>
<evidence type="ECO:0000256" key="6">
    <source>
        <dbReference type="SAM" id="Phobius"/>
    </source>
</evidence>
<sequence>MECVDDGLKWYIDIIGESPCSTYDRLRRIGEPDYKLPNFNITKGIPVDPSTLPERCNAAECCCNSISFSLNMLCLTCKNGVTSVGSQQSGIDARPGTYKAYLNGCDLQRDRSLTPKIQTSVCQQDIKLLHGFWDRIWWDDGAWFYAWTKEHTTSNDSSLFQCPPTLSTSSSNFPFPVPSDMEPEMSPSLSSSSSSSSTSRLQSGQIAGIIVGLTTFLVLAIVGWWLWWKRRFISRSKLRPRSYVYPRTPEPQPQTVERERGPAPLRGASYSQDADGYTTLSPGTSQVVTKDEERRRERLSYVPGPFLPVYER</sequence>
<dbReference type="InterPro" id="IPR051694">
    <property type="entry name" value="Immunoregulatory_rcpt-like"/>
</dbReference>
<dbReference type="AlphaFoldDB" id="A0A0W0FX67"/>
<dbReference type="PANTHER" id="PTHR15549">
    <property type="entry name" value="PAIRED IMMUNOGLOBULIN-LIKE TYPE 2 RECEPTOR"/>
    <property type="match status" value="1"/>
</dbReference>
<feature type="compositionally biased region" description="Polar residues" evidence="5">
    <location>
        <begin position="278"/>
        <end position="288"/>
    </location>
</feature>
<dbReference type="eggNOG" id="ENOG502RD3Z">
    <property type="taxonomic scope" value="Eukaryota"/>
</dbReference>
<dbReference type="EMBL" id="LATX01001533">
    <property type="protein sequence ID" value="KTB40923.1"/>
    <property type="molecule type" value="Genomic_DNA"/>
</dbReference>